<evidence type="ECO:0000256" key="1">
    <source>
        <dbReference type="SAM" id="SignalP"/>
    </source>
</evidence>
<protein>
    <recommendedName>
        <fullName evidence="2">Ecp2 effector protein-like domain-containing protein</fullName>
    </recommendedName>
</protein>
<dbReference type="Pfam" id="PF14856">
    <property type="entry name" value="Hce2"/>
    <property type="match status" value="1"/>
</dbReference>
<dbReference type="AlphaFoldDB" id="A0A9P8XV51"/>
<feature type="signal peptide" evidence="1">
    <location>
        <begin position="1"/>
        <end position="17"/>
    </location>
</feature>
<proteinExistence type="predicted"/>
<evidence type="ECO:0000313" key="3">
    <source>
        <dbReference type="EMBL" id="KAH7014367.1"/>
    </source>
</evidence>
<comment type="caution">
    <text evidence="3">The sequence shown here is derived from an EMBL/GenBank/DDBJ whole genome shotgun (WGS) entry which is preliminary data.</text>
</comment>
<dbReference type="RefSeq" id="XP_046005334.1">
    <property type="nucleotide sequence ID" value="XM_046157455.1"/>
</dbReference>
<feature type="chain" id="PRO_5040223047" description="Ecp2 effector protein-like domain-containing protein" evidence="1">
    <location>
        <begin position="18"/>
        <end position="192"/>
    </location>
</feature>
<dbReference type="OrthoDB" id="73875at2759"/>
<dbReference type="InterPro" id="IPR029226">
    <property type="entry name" value="Ecp2-like"/>
</dbReference>
<feature type="domain" description="Ecp2 effector protein-like" evidence="2">
    <location>
        <begin position="84"/>
        <end position="173"/>
    </location>
</feature>
<name>A0A9P8XV51_9PEZI</name>
<sequence>MFKYVTAALSLTPLTAAVPTLSARDELPDFNKLLSPEELADVIASSEPGTFGILGTSINNITDPNHLFKREPGTFCKQDLAQLFCETSDASPFILDCFYMYNLLMSRQEEWDIAVAMGSRTFAWANSCCFEMTNLEYLYTAYVGGGDVAKLDERIINTCGSNGKVGGWGRIGCPIRGTPSGGVALSYSFYHC</sequence>
<reference evidence="3" key="1">
    <citation type="journal article" date="2021" name="Nat. Commun.">
        <title>Genetic determinants of endophytism in the Arabidopsis root mycobiome.</title>
        <authorList>
            <person name="Mesny F."/>
            <person name="Miyauchi S."/>
            <person name="Thiergart T."/>
            <person name="Pickel B."/>
            <person name="Atanasova L."/>
            <person name="Karlsson M."/>
            <person name="Huettel B."/>
            <person name="Barry K.W."/>
            <person name="Haridas S."/>
            <person name="Chen C."/>
            <person name="Bauer D."/>
            <person name="Andreopoulos W."/>
            <person name="Pangilinan J."/>
            <person name="LaButti K."/>
            <person name="Riley R."/>
            <person name="Lipzen A."/>
            <person name="Clum A."/>
            <person name="Drula E."/>
            <person name="Henrissat B."/>
            <person name="Kohler A."/>
            <person name="Grigoriev I.V."/>
            <person name="Martin F.M."/>
            <person name="Hacquard S."/>
        </authorList>
    </citation>
    <scope>NUCLEOTIDE SEQUENCE</scope>
    <source>
        <strain evidence="3">MPI-CAGE-CH-0230</strain>
    </source>
</reference>
<dbReference type="GeneID" id="70187001"/>
<gene>
    <name evidence="3" type="ORF">B0I36DRAFT_355592</name>
</gene>
<keyword evidence="1" id="KW-0732">Signal</keyword>
<organism evidence="3 4">
    <name type="scientific">Microdochium trichocladiopsis</name>
    <dbReference type="NCBI Taxonomy" id="1682393"/>
    <lineage>
        <taxon>Eukaryota</taxon>
        <taxon>Fungi</taxon>
        <taxon>Dikarya</taxon>
        <taxon>Ascomycota</taxon>
        <taxon>Pezizomycotina</taxon>
        <taxon>Sordariomycetes</taxon>
        <taxon>Xylariomycetidae</taxon>
        <taxon>Xylariales</taxon>
        <taxon>Microdochiaceae</taxon>
        <taxon>Microdochium</taxon>
    </lineage>
</organism>
<dbReference type="EMBL" id="JAGTJQ010000013">
    <property type="protein sequence ID" value="KAH7014367.1"/>
    <property type="molecule type" value="Genomic_DNA"/>
</dbReference>
<keyword evidence="4" id="KW-1185">Reference proteome</keyword>
<accession>A0A9P8XV51</accession>
<evidence type="ECO:0000313" key="4">
    <source>
        <dbReference type="Proteomes" id="UP000756346"/>
    </source>
</evidence>
<dbReference type="Proteomes" id="UP000756346">
    <property type="component" value="Unassembled WGS sequence"/>
</dbReference>
<evidence type="ECO:0000259" key="2">
    <source>
        <dbReference type="Pfam" id="PF14856"/>
    </source>
</evidence>